<feature type="domain" description="Nudix hydrolase" evidence="22">
    <location>
        <begin position="16"/>
        <end position="144"/>
    </location>
</feature>
<evidence type="ECO:0000256" key="15">
    <source>
        <dbReference type="ARBA" id="ARBA00030682"/>
    </source>
</evidence>
<dbReference type="PROSITE" id="PS51462">
    <property type="entry name" value="NUDIX"/>
    <property type="match status" value="1"/>
</dbReference>
<comment type="catalytic activity">
    <reaction evidence="10">
        <text>2-oxo-ATP + H2O = 2-oxo-AMP + diphosphate + H(+)</text>
        <dbReference type="Rhea" id="RHEA:67392"/>
        <dbReference type="ChEBI" id="CHEBI:15377"/>
        <dbReference type="ChEBI" id="CHEBI:15378"/>
        <dbReference type="ChEBI" id="CHEBI:33019"/>
        <dbReference type="ChEBI" id="CHEBI:71395"/>
        <dbReference type="ChEBI" id="CHEBI:172878"/>
    </reaction>
    <physiologicalReaction direction="left-to-right" evidence="10">
        <dbReference type="Rhea" id="RHEA:67393"/>
    </physiologicalReaction>
</comment>
<evidence type="ECO:0000256" key="21">
    <source>
        <dbReference type="ARBA" id="ARBA00053094"/>
    </source>
</evidence>
<evidence type="ECO:0000256" key="17">
    <source>
        <dbReference type="ARBA" id="ARBA00032071"/>
    </source>
</evidence>
<evidence type="ECO:0000256" key="4">
    <source>
        <dbReference type="ARBA" id="ARBA00022723"/>
    </source>
</evidence>
<dbReference type="PANTHER" id="PTHR43758:SF2">
    <property type="entry name" value="OXIDIZED PURINE NUCLEOSIDE TRIPHOSPHATE HYDROLASE"/>
    <property type="match status" value="1"/>
</dbReference>
<name>A0A2H9TC77_9ZZZZ</name>
<organism evidence="23">
    <name type="scientific">invertebrate metagenome</name>
    <dbReference type="NCBI Taxonomy" id="1711999"/>
    <lineage>
        <taxon>unclassified sequences</taxon>
        <taxon>metagenomes</taxon>
        <taxon>organismal metagenomes</taxon>
    </lineage>
</organism>
<evidence type="ECO:0000256" key="20">
    <source>
        <dbReference type="ARBA" id="ARBA00049032"/>
    </source>
</evidence>
<dbReference type="InterPro" id="IPR000086">
    <property type="entry name" value="NUDIX_hydrolase_dom"/>
</dbReference>
<evidence type="ECO:0000256" key="11">
    <source>
        <dbReference type="ARBA" id="ARBA00026103"/>
    </source>
</evidence>
<keyword evidence="6" id="KW-0460">Magnesium</keyword>
<evidence type="ECO:0000256" key="3">
    <source>
        <dbReference type="ARBA" id="ARBA00011245"/>
    </source>
</evidence>
<dbReference type="GO" id="GO:0106377">
    <property type="term" value="F:2-hydroxy-ATP hydrolase activity"/>
    <property type="evidence" value="ECO:0007669"/>
    <property type="project" value="RHEA"/>
</dbReference>
<evidence type="ECO:0000259" key="22">
    <source>
        <dbReference type="PROSITE" id="PS51462"/>
    </source>
</evidence>
<dbReference type="GO" id="GO:0005737">
    <property type="term" value="C:cytoplasm"/>
    <property type="evidence" value="ECO:0007669"/>
    <property type="project" value="TreeGrafter"/>
</dbReference>
<comment type="function">
    <text evidence="21">Oxidized purine nucleoside triphosphate hydrolase which is a prominent sanitizer of the oxidized nucleotide pool. Catalyzes the hydrolysis of 2-oxo-dATP (2-hydroxy-dATP) into 2-oxo-dAMP. Also has a significant hydrolase activity toward 2-oxo-ATP, 8-oxo-dGTP and 8-oxo-dATP. Through the hydrolysis of oxidized purine nucleoside triphosphates, prevents their incorporation into DNA and the subsequent transversions A:T to C:G and G:C to T:A. Also catalyzes the hydrolysis of methylated purine nucleoside triphosphate preventing their integration into DNA. Through this antimutagenic activity protects cells from oxidative stress.</text>
</comment>
<evidence type="ECO:0000256" key="5">
    <source>
        <dbReference type="ARBA" id="ARBA00022801"/>
    </source>
</evidence>
<comment type="catalytic activity">
    <reaction evidence="19">
        <text>O(6)-methyl-dGTP + H2O = O(6)-methyl-dGMP + diphosphate + H(+)</text>
        <dbReference type="Rhea" id="RHEA:67600"/>
        <dbReference type="ChEBI" id="CHEBI:15377"/>
        <dbReference type="ChEBI" id="CHEBI:15378"/>
        <dbReference type="ChEBI" id="CHEBI:33019"/>
        <dbReference type="ChEBI" id="CHEBI:169974"/>
        <dbReference type="ChEBI" id="CHEBI:169975"/>
    </reaction>
    <physiologicalReaction direction="left-to-right" evidence="19">
        <dbReference type="Rhea" id="RHEA:67601"/>
    </physiologicalReaction>
</comment>
<sequence>MAKKSIYAFKNINWQHWRPSVHAALVFVIKRGKILLIRKKRGLGAGNITGPGGKVEDNELTYDCAVREIQEELNITPMHLAFSGSNRFQFTDGLAMQMHIYTTSDYIGTPSETDEAAPLWYPVQDIPYDEMWEDDRLWMPLMLSNKSFNGCFLFNDGQMLGYQLSLADNHSND</sequence>
<dbReference type="GO" id="GO:0035539">
    <property type="term" value="F:8-oxo-7,8-dihydrodeoxyguanosine triphosphate pyrophosphatase activity"/>
    <property type="evidence" value="ECO:0007669"/>
    <property type="project" value="RHEA"/>
</dbReference>
<dbReference type="GO" id="GO:0106433">
    <property type="term" value="F:O6-methyl-dGTP hydrolase activity"/>
    <property type="evidence" value="ECO:0007669"/>
    <property type="project" value="RHEA"/>
</dbReference>
<dbReference type="PRINTS" id="PR01403">
    <property type="entry name" value="8OXTPHPHTASE"/>
</dbReference>
<reference evidence="23" key="1">
    <citation type="journal article" date="2017" name="Appl. Environ. Microbiol.">
        <title>Molecular characterization of an Endozoicomonas-like organism causing infection in king scallop Pecten maximus L.</title>
        <authorList>
            <person name="Cano I."/>
            <person name="van Aerle R."/>
            <person name="Ross S."/>
            <person name="Verner-Jeffreys D.W."/>
            <person name="Paley R.K."/>
            <person name="Rimmer G."/>
            <person name="Ryder D."/>
            <person name="Hooper P."/>
            <person name="Stone D."/>
            <person name="Feist S.W."/>
        </authorList>
    </citation>
    <scope>NUCLEOTIDE SEQUENCE</scope>
</reference>
<dbReference type="InterPro" id="IPR003563">
    <property type="entry name" value="8ODP"/>
</dbReference>
<dbReference type="PROSITE" id="PS00893">
    <property type="entry name" value="NUDIX_BOX"/>
    <property type="match status" value="1"/>
</dbReference>
<dbReference type="GO" id="GO:0008828">
    <property type="term" value="F:dATP diphosphatase activity"/>
    <property type="evidence" value="ECO:0007669"/>
    <property type="project" value="UniProtKB-EC"/>
</dbReference>
<dbReference type="PANTHER" id="PTHR43758">
    <property type="entry name" value="7,8-DIHYDRO-8-OXOGUANINE TRIPHOSPHATASE"/>
    <property type="match status" value="1"/>
</dbReference>
<comment type="catalytic activity">
    <reaction evidence="7">
        <text>8-oxo-dATP + H2O = 8-oxo-dAMP + diphosphate + H(+)</text>
        <dbReference type="Rhea" id="RHEA:65396"/>
        <dbReference type="ChEBI" id="CHEBI:15377"/>
        <dbReference type="ChEBI" id="CHEBI:15378"/>
        <dbReference type="ChEBI" id="CHEBI:33019"/>
        <dbReference type="ChEBI" id="CHEBI:71361"/>
        <dbReference type="ChEBI" id="CHEBI:172871"/>
    </reaction>
    <physiologicalReaction direction="left-to-right" evidence="7">
        <dbReference type="Rhea" id="RHEA:65397"/>
    </physiologicalReaction>
</comment>
<dbReference type="GO" id="GO:0046872">
    <property type="term" value="F:metal ion binding"/>
    <property type="evidence" value="ECO:0007669"/>
    <property type="project" value="UniProtKB-KW"/>
</dbReference>
<comment type="catalytic activity">
    <reaction evidence="18">
        <text>N(6)-methyl-ATP + H2O = N(6)-methyl-AMP + diphosphate + H(+)</text>
        <dbReference type="Rhea" id="RHEA:67608"/>
        <dbReference type="ChEBI" id="CHEBI:15377"/>
        <dbReference type="ChEBI" id="CHEBI:15378"/>
        <dbReference type="ChEBI" id="CHEBI:33019"/>
        <dbReference type="ChEBI" id="CHEBI:144842"/>
        <dbReference type="ChEBI" id="CHEBI:172873"/>
    </reaction>
    <physiologicalReaction direction="left-to-right" evidence="18">
        <dbReference type="Rhea" id="RHEA:67609"/>
    </physiologicalReaction>
</comment>
<comment type="catalytic activity">
    <reaction evidence="20">
        <text>N(6)-methyl-dATP + H2O = N(6)-methyl-dAMP + diphosphate + H(+)</text>
        <dbReference type="Rhea" id="RHEA:67604"/>
        <dbReference type="ChEBI" id="CHEBI:15377"/>
        <dbReference type="ChEBI" id="CHEBI:15378"/>
        <dbReference type="ChEBI" id="CHEBI:33019"/>
        <dbReference type="ChEBI" id="CHEBI:169976"/>
        <dbReference type="ChEBI" id="CHEBI:172872"/>
    </reaction>
    <physiologicalReaction direction="left-to-right" evidence="20">
        <dbReference type="Rhea" id="RHEA:67605"/>
    </physiologicalReaction>
</comment>
<comment type="catalytic activity">
    <reaction evidence="9">
        <text>8-oxo-dGTP + H2O = 8-oxo-dGMP + diphosphate + H(+)</text>
        <dbReference type="Rhea" id="RHEA:31575"/>
        <dbReference type="ChEBI" id="CHEBI:15377"/>
        <dbReference type="ChEBI" id="CHEBI:15378"/>
        <dbReference type="ChEBI" id="CHEBI:33019"/>
        <dbReference type="ChEBI" id="CHEBI:63224"/>
        <dbReference type="ChEBI" id="CHEBI:77896"/>
    </reaction>
    <physiologicalReaction direction="left-to-right" evidence="9">
        <dbReference type="Rhea" id="RHEA:31576"/>
    </physiologicalReaction>
</comment>
<evidence type="ECO:0000256" key="18">
    <source>
        <dbReference type="ARBA" id="ARBA00048002"/>
    </source>
</evidence>
<evidence type="ECO:0000256" key="16">
    <source>
        <dbReference type="ARBA" id="ARBA00031927"/>
    </source>
</evidence>
<dbReference type="InterPro" id="IPR015797">
    <property type="entry name" value="NUDIX_hydrolase-like_dom_sf"/>
</dbReference>
<evidence type="ECO:0000256" key="13">
    <source>
        <dbReference type="ARBA" id="ARBA00029673"/>
    </source>
</evidence>
<evidence type="ECO:0000256" key="7">
    <source>
        <dbReference type="ARBA" id="ARBA00024448"/>
    </source>
</evidence>
<gene>
    <name evidence="23" type="primary">mutX</name>
    <name evidence="23" type="ORF">CI610_00157</name>
</gene>
<comment type="similarity">
    <text evidence="2">Belongs to the Nudix hydrolase family.</text>
</comment>
<dbReference type="SMR" id="A0A2H9TC77"/>
<proteinExistence type="inferred from homology"/>
<dbReference type="GO" id="GO:0042262">
    <property type="term" value="P:DNA protection"/>
    <property type="evidence" value="ECO:0007669"/>
    <property type="project" value="InterPro"/>
</dbReference>
<evidence type="ECO:0000256" key="9">
    <source>
        <dbReference type="ARBA" id="ARBA00024486"/>
    </source>
</evidence>
<evidence type="ECO:0000256" key="19">
    <source>
        <dbReference type="ARBA" id="ARBA00048894"/>
    </source>
</evidence>
<comment type="catalytic activity">
    <reaction evidence="8">
        <text>2-oxo-dATP + H2O = 2-oxo-dAMP + diphosphate + H(+)</text>
        <dbReference type="Rhea" id="RHEA:31583"/>
        <dbReference type="ChEBI" id="CHEBI:15377"/>
        <dbReference type="ChEBI" id="CHEBI:15378"/>
        <dbReference type="ChEBI" id="CHEBI:33019"/>
        <dbReference type="ChEBI" id="CHEBI:63212"/>
        <dbReference type="ChEBI" id="CHEBI:77897"/>
        <dbReference type="EC" id="3.6.1.56"/>
    </reaction>
    <physiologicalReaction direction="left-to-right" evidence="8">
        <dbReference type="Rhea" id="RHEA:31584"/>
    </physiologicalReaction>
</comment>
<dbReference type="GO" id="GO:0106378">
    <property type="term" value="F:2-hydroxy-dATP hydrolase activity"/>
    <property type="evidence" value="ECO:0007669"/>
    <property type="project" value="RHEA"/>
</dbReference>
<dbReference type="GO" id="GO:0008413">
    <property type="term" value="F:8-oxo-7,8-dihydroguanosine triphosphate pyrophosphatase activity"/>
    <property type="evidence" value="ECO:0007669"/>
    <property type="project" value="InterPro"/>
</dbReference>
<evidence type="ECO:0000256" key="2">
    <source>
        <dbReference type="ARBA" id="ARBA00005582"/>
    </source>
</evidence>
<dbReference type="EC" id="3.6.1.56" evidence="11"/>
<protein>
    <recommendedName>
        <fullName evidence="12">Oxidized purine nucleoside triphosphate hydrolase</fullName>
        <ecNumber evidence="11">3.6.1.56</ecNumber>
    </recommendedName>
    <alternativeName>
        <fullName evidence="16">2-hydroxy-dATP diphosphatase</fullName>
    </alternativeName>
    <alternativeName>
        <fullName evidence="15">7,8-dihydro-8-oxoguanine triphosphatase</fullName>
    </alternativeName>
    <alternativeName>
        <fullName evidence="14">8-oxo-dGTPase</fullName>
    </alternativeName>
    <alternativeName>
        <fullName evidence="17">Methylated purine nucleoside triphosphate hydrolase</fullName>
    </alternativeName>
    <alternativeName>
        <fullName evidence="13">Nucleoside diphosphate-linked moiety X motif 1</fullName>
    </alternativeName>
</protein>
<evidence type="ECO:0000256" key="12">
    <source>
        <dbReference type="ARBA" id="ARBA00026218"/>
    </source>
</evidence>
<comment type="subunit">
    <text evidence="3">Monomer.</text>
</comment>
<evidence type="ECO:0000256" key="6">
    <source>
        <dbReference type="ARBA" id="ARBA00022842"/>
    </source>
</evidence>
<evidence type="ECO:0000256" key="10">
    <source>
        <dbReference type="ARBA" id="ARBA00024596"/>
    </source>
</evidence>
<dbReference type="CDD" id="cd03427">
    <property type="entry name" value="NUDIX_MTH1_Nudt1"/>
    <property type="match status" value="1"/>
</dbReference>
<keyword evidence="4" id="KW-0479">Metal-binding</keyword>
<dbReference type="Pfam" id="PF00293">
    <property type="entry name" value="NUDIX"/>
    <property type="match status" value="1"/>
</dbReference>
<dbReference type="SUPFAM" id="SSF55811">
    <property type="entry name" value="Nudix"/>
    <property type="match status" value="1"/>
</dbReference>
<dbReference type="Gene3D" id="3.90.79.10">
    <property type="entry name" value="Nucleoside Triphosphate Pyrophosphohydrolase"/>
    <property type="match status" value="1"/>
</dbReference>
<evidence type="ECO:0000313" key="23">
    <source>
        <dbReference type="EMBL" id="PJE80814.1"/>
    </source>
</evidence>
<dbReference type="GO" id="GO:0106431">
    <property type="term" value="F:N6-methyl-(d)ATP hydrolase activity"/>
    <property type="evidence" value="ECO:0007669"/>
    <property type="project" value="RHEA"/>
</dbReference>
<dbReference type="EMBL" id="NSIT01000004">
    <property type="protein sequence ID" value="PJE80814.1"/>
    <property type="molecule type" value="Genomic_DNA"/>
</dbReference>
<dbReference type="AlphaFoldDB" id="A0A2H9TC77"/>
<keyword evidence="5 23" id="KW-0378">Hydrolase</keyword>
<dbReference type="InterPro" id="IPR020084">
    <property type="entry name" value="NUDIX_hydrolase_CS"/>
</dbReference>
<evidence type="ECO:0000256" key="1">
    <source>
        <dbReference type="ARBA" id="ARBA00001946"/>
    </source>
</evidence>
<evidence type="ECO:0000256" key="14">
    <source>
        <dbReference type="ARBA" id="ARBA00030634"/>
    </source>
</evidence>
<evidence type="ECO:0000256" key="8">
    <source>
        <dbReference type="ARBA" id="ARBA00024459"/>
    </source>
</evidence>
<accession>A0A2H9TC77</accession>
<comment type="cofactor">
    <cofactor evidence="1">
        <name>Mg(2+)</name>
        <dbReference type="ChEBI" id="CHEBI:18420"/>
    </cofactor>
</comment>
<comment type="caution">
    <text evidence="23">The sequence shown here is derived from an EMBL/GenBank/DDBJ whole genome shotgun (WGS) entry which is preliminary data.</text>
</comment>